<dbReference type="Pfam" id="PF12079">
    <property type="entry name" value="DUF3558"/>
    <property type="match status" value="1"/>
</dbReference>
<evidence type="ECO:0008006" key="4">
    <source>
        <dbReference type="Google" id="ProtNLM"/>
    </source>
</evidence>
<feature type="signal peptide" evidence="1">
    <location>
        <begin position="1"/>
        <end position="23"/>
    </location>
</feature>
<accession>A0A1G8RQS2</accession>
<dbReference type="EMBL" id="FNDN01000018">
    <property type="protein sequence ID" value="SDJ19296.1"/>
    <property type="molecule type" value="Genomic_DNA"/>
</dbReference>
<dbReference type="RefSeq" id="WP_072739904.1">
    <property type="nucleotide sequence ID" value="NZ_CP048813.1"/>
</dbReference>
<gene>
    <name evidence="2" type="ORF">SAMN05444695_11875</name>
</gene>
<keyword evidence="3" id="KW-1185">Reference proteome</keyword>
<dbReference type="Proteomes" id="UP000183263">
    <property type="component" value="Unassembled WGS sequence"/>
</dbReference>
<organism evidence="2 3">
    <name type="scientific">Rhodococcus triatomae</name>
    <dbReference type="NCBI Taxonomy" id="300028"/>
    <lineage>
        <taxon>Bacteria</taxon>
        <taxon>Bacillati</taxon>
        <taxon>Actinomycetota</taxon>
        <taxon>Actinomycetes</taxon>
        <taxon>Mycobacteriales</taxon>
        <taxon>Nocardiaceae</taxon>
        <taxon>Rhodococcus</taxon>
    </lineage>
</organism>
<name>A0A1G8RQS2_9NOCA</name>
<evidence type="ECO:0000313" key="3">
    <source>
        <dbReference type="Proteomes" id="UP000183263"/>
    </source>
</evidence>
<evidence type="ECO:0000313" key="2">
    <source>
        <dbReference type="EMBL" id="SDJ19296.1"/>
    </source>
</evidence>
<dbReference type="PROSITE" id="PS51257">
    <property type="entry name" value="PROKAR_LIPOPROTEIN"/>
    <property type="match status" value="1"/>
</dbReference>
<evidence type="ECO:0000256" key="1">
    <source>
        <dbReference type="SAM" id="SignalP"/>
    </source>
</evidence>
<feature type="chain" id="PRO_5038982417" description="DUF3558 domain-containing protein" evidence="1">
    <location>
        <begin position="24"/>
        <end position="184"/>
    </location>
</feature>
<dbReference type="InterPro" id="IPR024520">
    <property type="entry name" value="DUF3558"/>
</dbReference>
<protein>
    <recommendedName>
        <fullName evidence="4">DUF3558 domain-containing protein</fullName>
    </recommendedName>
</protein>
<dbReference type="AlphaFoldDB" id="A0A1G8RQS2"/>
<proteinExistence type="predicted"/>
<keyword evidence="1" id="KW-0732">Signal</keyword>
<reference evidence="2 3" key="1">
    <citation type="submission" date="2016-10" db="EMBL/GenBank/DDBJ databases">
        <authorList>
            <person name="de Groot N.N."/>
        </authorList>
    </citation>
    <scope>NUCLEOTIDE SEQUENCE [LARGE SCALE GENOMIC DNA]</scope>
    <source>
        <strain evidence="2 3">DSM 44892</strain>
    </source>
</reference>
<sequence>MTHPRTLAVFGALGLLTVTTLTACGSDTDSPTTTTTSAAPIPITYHPCDDLSFDALAQVGFDLEHDRTDRQNPISHECTFAHIDPGYGATFAAMGRAFEDVVADERLEEKKRIQINGRDVSIADFTVGSNCFATMDIEPGVFQFSVTYSPTSGYPDRYVATIEQACSEAERILTALAPHLPDRL</sequence>